<accession>A0A060CJU7</accession>
<feature type="non-terminal residue" evidence="1">
    <location>
        <position position="143"/>
    </location>
</feature>
<protein>
    <submittedName>
        <fullName evidence="1">CAZy families GH23 protein</fullName>
    </submittedName>
</protein>
<name>A0A060CJU7_9BURK</name>
<sequence>MRIGPQQPRRPPAVPVSRGARAAPFLARYLVRDLARPFALSLAFSWATLLAAMLPAHANGQREEPLADSVRTALSAAVARQAPPEPVFASAAERRHFQAWLDAMGARMAAFLPEPLAREDLLRTVWYESRRAGLDVALVLGLI</sequence>
<organism evidence="1">
    <name type="scientific">uncultured Acidovorax sp</name>
    <dbReference type="NCBI Taxonomy" id="158751"/>
    <lineage>
        <taxon>Bacteria</taxon>
        <taxon>Pseudomonadati</taxon>
        <taxon>Pseudomonadota</taxon>
        <taxon>Betaproteobacteria</taxon>
        <taxon>Burkholderiales</taxon>
        <taxon>Comamonadaceae</taxon>
        <taxon>Acidovorax</taxon>
        <taxon>environmental samples</taxon>
    </lineage>
</organism>
<evidence type="ECO:0000313" key="1">
    <source>
        <dbReference type="EMBL" id="AIA95514.1"/>
    </source>
</evidence>
<dbReference type="EMBL" id="KF128151">
    <property type="protein sequence ID" value="AIA95514.1"/>
    <property type="molecule type" value="Genomic_DNA"/>
</dbReference>
<dbReference type="AlphaFoldDB" id="A0A060CJU7"/>
<reference evidence="1" key="1">
    <citation type="journal article" date="2013" name="Environ. Microbiol.">
        <title>Seasonally variable intestinal metagenomes of the red palm weevil (Rhynchophorus ferrugineus).</title>
        <authorList>
            <person name="Jia S."/>
            <person name="Zhang X."/>
            <person name="Zhang G."/>
            <person name="Yin A."/>
            <person name="Zhang S."/>
            <person name="Li F."/>
            <person name="Wang L."/>
            <person name="Zhao D."/>
            <person name="Yun Q."/>
            <person name="Tala"/>
            <person name="Wang J."/>
            <person name="Sun G."/>
            <person name="Baabdullah M."/>
            <person name="Yu X."/>
            <person name="Hu S."/>
            <person name="Al-Mssallem I.S."/>
            <person name="Yu J."/>
        </authorList>
    </citation>
    <scope>NUCLEOTIDE SEQUENCE</scope>
</reference>
<proteinExistence type="predicted"/>